<keyword evidence="1" id="KW-0805">Transcription regulation</keyword>
<keyword evidence="2" id="KW-0238">DNA-binding</keyword>
<dbReference type="STRING" id="35756.GCA_001044155_02428"/>
<dbReference type="InterPro" id="IPR012925">
    <property type="entry name" value="TipAS_dom"/>
</dbReference>
<dbReference type="SMART" id="SM00422">
    <property type="entry name" value="HTH_MERR"/>
    <property type="match status" value="1"/>
</dbReference>
<dbReference type="EMBL" id="UFXQ01000001">
    <property type="protein sequence ID" value="STC69145.1"/>
    <property type="molecule type" value="Genomic_DNA"/>
</dbReference>
<keyword evidence="4" id="KW-0804">Transcription</keyword>
<dbReference type="Pfam" id="PF07739">
    <property type="entry name" value="TipAS"/>
    <property type="match status" value="1"/>
</dbReference>
<dbReference type="SUPFAM" id="SSF46955">
    <property type="entry name" value="Putative DNA-binding domain"/>
    <property type="match status" value="1"/>
</dbReference>
<dbReference type="GO" id="GO:0003700">
    <property type="term" value="F:DNA-binding transcription factor activity"/>
    <property type="evidence" value="ECO:0007669"/>
    <property type="project" value="InterPro"/>
</dbReference>
<feature type="coiled-coil region" evidence="5">
    <location>
        <begin position="80"/>
        <end position="107"/>
    </location>
</feature>
<dbReference type="EMBL" id="UFXQ01000001">
    <property type="protein sequence ID" value="STC70575.1"/>
    <property type="molecule type" value="Genomic_DNA"/>
</dbReference>
<dbReference type="InterPro" id="IPR009061">
    <property type="entry name" value="DNA-bd_dom_put_sf"/>
</dbReference>
<dbReference type="InterPro" id="IPR000551">
    <property type="entry name" value="MerR-type_HTH_dom"/>
</dbReference>
<evidence type="ECO:0000256" key="5">
    <source>
        <dbReference type="SAM" id="Coils"/>
    </source>
</evidence>
<reference evidence="8 9" key="1">
    <citation type="submission" date="2018-06" db="EMBL/GenBank/DDBJ databases">
        <authorList>
            <consortium name="Pathogen Informatics"/>
            <person name="Doyle S."/>
        </authorList>
    </citation>
    <scope>NUCLEOTIDE SEQUENCE [LARGE SCALE GENOMIC DNA]</scope>
    <source>
        <strain evidence="8 9">NCTC11862</strain>
    </source>
</reference>
<evidence type="ECO:0000259" key="6">
    <source>
        <dbReference type="PROSITE" id="PS50937"/>
    </source>
</evidence>
<dbReference type="CDD" id="cd01106">
    <property type="entry name" value="HTH_TipAL-Mta"/>
    <property type="match status" value="1"/>
</dbReference>
<dbReference type="PRINTS" id="PR00040">
    <property type="entry name" value="HTHMERR"/>
</dbReference>
<proteinExistence type="predicted"/>
<organism evidence="8 9">
    <name type="scientific">Corynebacterium pilosum</name>
    <dbReference type="NCBI Taxonomy" id="35756"/>
    <lineage>
        <taxon>Bacteria</taxon>
        <taxon>Bacillati</taxon>
        <taxon>Actinomycetota</taxon>
        <taxon>Actinomycetes</taxon>
        <taxon>Mycobacteriales</taxon>
        <taxon>Corynebacteriaceae</taxon>
        <taxon>Corynebacterium</taxon>
    </lineage>
</organism>
<evidence type="ECO:0000256" key="3">
    <source>
        <dbReference type="ARBA" id="ARBA00023159"/>
    </source>
</evidence>
<dbReference type="Gene3D" id="1.10.490.50">
    <property type="entry name" value="Antibiotic binding domain of TipA-like multidrug resistance regulators"/>
    <property type="match status" value="1"/>
</dbReference>
<dbReference type="InterPro" id="IPR036244">
    <property type="entry name" value="TipA-like_antibiotic-bd"/>
</dbReference>
<evidence type="ECO:0000313" key="7">
    <source>
        <dbReference type="EMBL" id="STC69145.1"/>
    </source>
</evidence>
<evidence type="ECO:0000256" key="2">
    <source>
        <dbReference type="ARBA" id="ARBA00023125"/>
    </source>
</evidence>
<evidence type="ECO:0000313" key="8">
    <source>
        <dbReference type="EMBL" id="STC70575.1"/>
    </source>
</evidence>
<keyword evidence="5" id="KW-0175">Coiled coil</keyword>
<gene>
    <name evidence="8" type="primary">merR4_2</name>
    <name evidence="7" type="synonym">merR4_1</name>
    <name evidence="7" type="ORF">NCTC11862_00926</name>
    <name evidence="8" type="ORF">NCTC11862_02394</name>
</gene>
<feature type="domain" description="HTH merR-type" evidence="6">
    <location>
        <begin position="3"/>
        <end position="72"/>
    </location>
</feature>
<sequence>MVEWTVQQLAQRAGISGRALRHYHQIGLLTPDRIGANGYRYYGPTSVARLQRILLLRDAGVSLDEIATVLDSEHDQADEVAALEKHLVRLRRDREALVRRIASVENTIAMRRQGRLPRMDMMLEGFNDRYKTEVVSRWGQEAFDASNQWWHAKTLAQQQQFQADAEQLLARWGELHAAGHGPSSPEAQAHAAAHVAWFAQIPGTPTHANDPANATAMVLGMANLYVTNPDFHPAFGSSEAADFAAQALRIHVSPT</sequence>
<dbReference type="InterPro" id="IPR047057">
    <property type="entry name" value="MerR_fam"/>
</dbReference>
<dbReference type="PROSITE" id="PS50937">
    <property type="entry name" value="HTH_MERR_2"/>
    <property type="match status" value="1"/>
</dbReference>
<dbReference type="Proteomes" id="UP000254467">
    <property type="component" value="Unassembled WGS sequence"/>
</dbReference>
<dbReference type="Gene3D" id="1.10.1660.10">
    <property type="match status" value="1"/>
</dbReference>
<keyword evidence="3" id="KW-0010">Activator</keyword>
<dbReference type="RefSeq" id="WP_018581286.1">
    <property type="nucleotide sequence ID" value="NZ_UFXQ01000001.1"/>
</dbReference>
<dbReference type="GO" id="GO:0003677">
    <property type="term" value="F:DNA binding"/>
    <property type="evidence" value="ECO:0007669"/>
    <property type="project" value="UniProtKB-KW"/>
</dbReference>
<dbReference type="OrthoDB" id="9809391at2"/>
<dbReference type="SUPFAM" id="SSF89082">
    <property type="entry name" value="Antibiotic binding domain of TipA-like multidrug resistance regulators"/>
    <property type="match status" value="1"/>
</dbReference>
<protein>
    <submittedName>
        <fullName evidence="8">MerR family transcriptional regulator</fullName>
    </submittedName>
</protein>
<evidence type="ECO:0000256" key="1">
    <source>
        <dbReference type="ARBA" id="ARBA00023015"/>
    </source>
</evidence>
<dbReference type="Pfam" id="PF13411">
    <property type="entry name" value="MerR_1"/>
    <property type="match status" value="1"/>
</dbReference>
<dbReference type="PANTHER" id="PTHR30204:SF90">
    <property type="entry name" value="HTH-TYPE TRANSCRIPTIONAL ACTIVATOR MTA"/>
    <property type="match status" value="1"/>
</dbReference>
<dbReference type="PANTHER" id="PTHR30204">
    <property type="entry name" value="REDOX-CYCLING DRUG-SENSING TRANSCRIPTIONAL ACTIVATOR SOXR"/>
    <property type="match status" value="1"/>
</dbReference>
<keyword evidence="9" id="KW-1185">Reference proteome</keyword>
<accession>A0A376CQK3</accession>
<name>A0A376CQK3_9CORY</name>
<evidence type="ECO:0000313" key="9">
    <source>
        <dbReference type="Proteomes" id="UP000254467"/>
    </source>
</evidence>
<dbReference type="AlphaFoldDB" id="A0A376CQK3"/>
<evidence type="ECO:0000256" key="4">
    <source>
        <dbReference type="ARBA" id="ARBA00023163"/>
    </source>
</evidence>